<dbReference type="Proteomes" id="UP000184251">
    <property type="component" value="Unassembled WGS sequence"/>
</dbReference>
<dbReference type="InterPro" id="IPR047817">
    <property type="entry name" value="ABC2_TM_bact-type"/>
</dbReference>
<evidence type="ECO:0000256" key="5">
    <source>
        <dbReference type="RuleBase" id="RU361157"/>
    </source>
</evidence>
<evidence type="ECO:0000313" key="8">
    <source>
        <dbReference type="Proteomes" id="UP000184251"/>
    </source>
</evidence>
<dbReference type="InterPro" id="IPR051784">
    <property type="entry name" value="Nod_factor_ABC_transporter"/>
</dbReference>
<evidence type="ECO:0000259" key="6">
    <source>
        <dbReference type="PROSITE" id="PS51012"/>
    </source>
</evidence>
<sequence length="241" mass="26755">MKAFLYTLYLKTKLDLKSMDILITNYLVPLLFFGVMGAVFTSIMPESRTTLIPSMVIFSVTMGALIGTPGSIMEYFQNDLRKSFKSAGIPMDAIVVSSFLSGFLNLSVVSCIIYFVSPLAFKSVVPENIWLFITGFSVFLTATLLLGILLGLYAKNSSKLTMYAQLIFLPSMMLSGIMFPADMLPKILEYAGYLLPATHGMNLLSSQALETNHFLVLTMSAIVLIVLIKLRLNRLKREDAR</sequence>
<keyword evidence="2 5" id="KW-0812">Transmembrane</keyword>
<dbReference type="RefSeq" id="WP_073269663.1">
    <property type="nucleotide sequence ID" value="NZ_FQTU01000003.1"/>
</dbReference>
<dbReference type="AlphaFoldDB" id="A0A1M4U7B1"/>
<dbReference type="EMBL" id="FQTU01000003">
    <property type="protein sequence ID" value="SHE52470.1"/>
    <property type="molecule type" value="Genomic_DNA"/>
</dbReference>
<feature type="transmembrane region" description="Helical" evidence="5">
    <location>
        <begin position="213"/>
        <end position="232"/>
    </location>
</feature>
<feature type="domain" description="ABC transmembrane type-2" evidence="6">
    <location>
        <begin position="16"/>
        <end position="238"/>
    </location>
</feature>
<keyword evidence="8" id="KW-1185">Reference proteome</keyword>
<gene>
    <name evidence="7" type="ORF">SAMN02746064_00664</name>
</gene>
<feature type="transmembrane region" description="Helical" evidence="5">
    <location>
        <begin position="93"/>
        <end position="117"/>
    </location>
</feature>
<feature type="transmembrane region" description="Helical" evidence="5">
    <location>
        <begin position="21"/>
        <end position="44"/>
    </location>
</feature>
<evidence type="ECO:0000256" key="3">
    <source>
        <dbReference type="ARBA" id="ARBA00022989"/>
    </source>
</evidence>
<name>A0A1M4U7B1_9FIRM</name>
<comment type="similarity">
    <text evidence="5">Belongs to the ABC-2 integral membrane protein family.</text>
</comment>
<dbReference type="GO" id="GO:0043190">
    <property type="term" value="C:ATP-binding cassette (ABC) transporter complex"/>
    <property type="evidence" value="ECO:0007669"/>
    <property type="project" value="InterPro"/>
</dbReference>
<keyword evidence="3 5" id="KW-1133">Transmembrane helix</keyword>
<evidence type="ECO:0000256" key="1">
    <source>
        <dbReference type="ARBA" id="ARBA00004141"/>
    </source>
</evidence>
<dbReference type="GO" id="GO:0140359">
    <property type="term" value="F:ABC-type transporter activity"/>
    <property type="evidence" value="ECO:0007669"/>
    <property type="project" value="InterPro"/>
</dbReference>
<comment type="subcellular location">
    <subcellularLocation>
        <location evidence="5">Cell membrane</location>
        <topology evidence="5">Multi-pass membrane protein</topology>
    </subcellularLocation>
    <subcellularLocation>
        <location evidence="1">Membrane</location>
        <topology evidence="1">Multi-pass membrane protein</topology>
    </subcellularLocation>
</comment>
<keyword evidence="4 5" id="KW-0472">Membrane</keyword>
<dbReference type="STRING" id="1120975.SAMN02746064_00664"/>
<feature type="transmembrane region" description="Helical" evidence="5">
    <location>
        <begin position="50"/>
        <end position="72"/>
    </location>
</feature>
<keyword evidence="5" id="KW-1003">Cell membrane</keyword>
<proteinExistence type="inferred from homology"/>
<dbReference type="InterPro" id="IPR000412">
    <property type="entry name" value="ABC_2_transport"/>
</dbReference>
<dbReference type="InterPro" id="IPR013525">
    <property type="entry name" value="ABC2_TM"/>
</dbReference>
<evidence type="ECO:0000313" key="7">
    <source>
        <dbReference type="EMBL" id="SHE52470.1"/>
    </source>
</evidence>
<evidence type="ECO:0000256" key="2">
    <source>
        <dbReference type="ARBA" id="ARBA00022692"/>
    </source>
</evidence>
<dbReference type="PROSITE" id="PS51012">
    <property type="entry name" value="ABC_TM2"/>
    <property type="match status" value="1"/>
</dbReference>
<protein>
    <recommendedName>
        <fullName evidence="5">Transport permease protein</fullName>
    </recommendedName>
</protein>
<dbReference type="PANTHER" id="PTHR43229">
    <property type="entry name" value="NODULATION PROTEIN J"/>
    <property type="match status" value="1"/>
</dbReference>
<dbReference type="OrthoDB" id="9781663at2"/>
<feature type="transmembrane region" description="Helical" evidence="5">
    <location>
        <begin position="129"/>
        <end position="153"/>
    </location>
</feature>
<dbReference type="Pfam" id="PF01061">
    <property type="entry name" value="ABC2_membrane"/>
    <property type="match status" value="1"/>
</dbReference>
<dbReference type="PANTHER" id="PTHR43229:SF2">
    <property type="entry name" value="NODULATION PROTEIN J"/>
    <property type="match status" value="1"/>
</dbReference>
<keyword evidence="5" id="KW-0813">Transport</keyword>
<dbReference type="PRINTS" id="PR00164">
    <property type="entry name" value="ABC2TRNSPORT"/>
</dbReference>
<feature type="transmembrane region" description="Helical" evidence="5">
    <location>
        <begin position="160"/>
        <end position="179"/>
    </location>
</feature>
<accession>A0A1M4U7B1</accession>
<evidence type="ECO:0000256" key="4">
    <source>
        <dbReference type="ARBA" id="ARBA00023136"/>
    </source>
</evidence>
<reference evidence="7 8" key="1">
    <citation type="submission" date="2016-11" db="EMBL/GenBank/DDBJ databases">
        <authorList>
            <person name="Jaros S."/>
            <person name="Januszkiewicz K."/>
            <person name="Wedrychowicz H."/>
        </authorList>
    </citation>
    <scope>NUCLEOTIDE SEQUENCE [LARGE SCALE GENOMIC DNA]</scope>
    <source>
        <strain evidence="7 8">DSM 14828</strain>
    </source>
</reference>
<organism evidence="7 8">
    <name type="scientific">Alkalibacter saccharofermentans DSM 14828</name>
    <dbReference type="NCBI Taxonomy" id="1120975"/>
    <lineage>
        <taxon>Bacteria</taxon>
        <taxon>Bacillati</taxon>
        <taxon>Bacillota</taxon>
        <taxon>Clostridia</taxon>
        <taxon>Eubacteriales</taxon>
        <taxon>Eubacteriaceae</taxon>
        <taxon>Alkalibacter</taxon>
    </lineage>
</organism>